<sequence>MELLSDSTVYMAYYTVAHFFQNGDMYGETPGSIRPEHMTQEVWDYIFLKGPLPQDSAIPQATLEAMRAEFEFWYPFDLRVSGKDLIQNHLTFSLYNHVAVWGEDKDRLPRSFRCNGHLLLNSEKMSKSTGNFKTLSDAIAEYSADAMRWALADAGDALDDANFETSTANAAILRITKELAWTEEVLAPDAGLREGPADTVQDRVFANEIAIAVHRAKEAYDRLLFREALKAAAYDLGNARDVYRFSCGPEGMHRGLLQRYVEMSTLMLVPITPHTCEHVWGKMLKKEGSVLTAGWPQCEEPDFVLQRAAAYIESTIASWRKLIAKVEAPPKKKKAADPPPPKVTHGEVFVAERFGGWQEVALRALAGGFDGGAKQFSADVYNAVQEAIKGAAGAGVDAALEGLNDKQLKALTMPFVKFKVDEALKGGPQVLDVKLPFDEQQLLRDNTPYLLRALGISSLSIHAAGDAAAAAAAGADVAGAYPAAPVVVFSAAAPAGA</sequence>
<dbReference type="GeneID" id="25734626"/>
<gene>
    <name evidence="12" type="ORF">MNEG_1748</name>
</gene>
<evidence type="ECO:0000256" key="9">
    <source>
        <dbReference type="ARBA" id="ARBA00023146"/>
    </source>
</evidence>
<evidence type="ECO:0000256" key="3">
    <source>
        <dbReference type="ARBA" id="ARBA00022598"/>
    </source>
</evidence>
<proteinExistence type="inferred from homology"/>
<evidence type="ECO:0000256" key="8">
    <source>
        <dbReference type="ARBA" id="ARBA00022917"/>
    </source>
</evidence>
<keyword evidence="8" id="KW-0648">Protein biosynthesis</keyword>
<protein>
    <submittedName>
        <fullName evidence="12">Leucyl-tRNA synthetase</fullName>
        <ecNumber evidence="12">6.1.1.4</ecNumber>
    </submittedName>
</protein>
<dbReference type="EC" id="6.1.1.4" evidence="12"/>
<dbReference type="SUPFAM" id="SSF47323">
    <property type="entry name" value="Anticodon-binding domain of a subclass of class I aminoacyl-tRNA synthetases"/>
    <property type="match status" value="1"/>
</dbReference>
<dbReference type="InterPro" id="IPR032678">
    <property type="entry name" value="tRNA-synt_1_cat_dom"/>
</dbReference>
<feature type="domain" description="Methionyl/Valyl/Leucyl/Isoleucyl-tRNA synthetase anticodon-binding" evidence="11">
    <location>
        <begin position="202"/>
        <end position="334"/>
    </location>
</feature>
<dbReference type="GO" id="GO:0046872">
    <property type="term" value="F:metal ion binding"/>
    <property type="evidence" value="ECO:0007669"/>
    <property type="project" value="UniProtKB-KW"/>
</dbReference>
<evidence type="ECO:0000256" key="1">
    <source>
        <dbReference type="ARBA" id="ARBA00001947"/>
    </source>
</evidence>
<keyword evidence="7" id="KW-0067">ATP-binding</keyword>
<dbReference type="OrthoDB" id="10249672at2759"/>
<name>A0A0D2N126_9CHLO</name>
<evidence type="ECO:0000313" key="13">
    <source>
        <dbReference type="Proteomes" id="UP000054498"/>
    </source>
</evidence>
<keyword evidence="4" id="KW-0479">Metal-binding</keyword>
<keyword evidence="6" id="KW-0862">Zinc</keyword>
<dbReference type="Pfam" id="PF01406">
    <property type="entry name" value="tRNA-synt_1e"/>
    <property type="match status" value="1"/>
</dbReference>
<evidence type="ECO:0000256" key="2">
    <source>
        <dbReference type="ARBA" id="ARBA00005594"/>
    </source>
</evidence>
<evidence type="ECO:0000259" key="11">
    <source>
        <dbReference type="Pfam" id="PF08264"/>
    </source>
</evidence>
<dbReference type="InterPro" id="IPR009080">
    <property type="entry name" value="tRNAsynth_Ia_anticodon-bd"/>
</dbReference>
<dbReference type="KEGG" id="mng:MNEG_1748"/>
<comment type="cofactor">
    <cofactor evidence="1">
        <name>Zn(2+)</name>
        <dbReference type="ChEBI" id="CHEBI:29105"/>
    </cofactor>
</comment>
<dbReference type="InterPro" id="IPR004493">
    <property type="entry name" value="Leu-tRNA-synth_Ia_arc/euk"/>
</dbReference>
<dbReference type="Gene3D" id="1.10.730.10">
    <property type="entry name" value="Isoleucyl-tRNA Synthetase, Domain 1"/>
    <property type="match status" value="1"/>
</dbReference>
<dbReference type="GO" id="GO:0006429">
    <property type="term" value="P:leucyl-tRNA aminoacylation"/>
    <property type="evidence" value="ECO:0007669"/>
    <property type="project" value="InterPro"/>
</dbReference>
<dbReference type="PANTHER" id="PTHR45794:SF1">
    <property type="entry name" value="LEUCINE--TRNA LIGASE, CYTOPLASMIC"/>
    <property type="match status" value="1"/>
</dbReference>
<dbReference type="GO" id="GO:0005524">
    <property type="term" value="F:ATP binding"/>
    <property type="evidence" value="ECO:0007669"/>
    <property type="project" value="UniProtKB-KW"/>
</dbReference>
<evidence type="ECO:0000256" key="7">
    <source>
        <dbReference type="ARBA" id="ARBA00022840"/>
    </source>
</evidence>
<dbReference type="InterPro" id="IPR013155">
    <property type="entry name" value="M/V/L/I-tRNA-synth_anticd-bd"/>
</dbReference>
<keyword evidence="9 12" id="KW-0030">Aminoacyl-tRNA synthetase</keyword>
<keyword evidence="5" id="KW-0547">Nucleotide-binding</keyword>
<feature type="domain" description="tRNA synthetases class I catalytic" evidence="10">
    <location>
        <begin position="74"/>
        <end position="153"/>
    </location>
</feature>
<organism evidence="12 13">
    <name type="scientific">Monoraphidium neglectum</name>
    <dbReference type="NCBI Taxonomy" id="145388"/>
    <lineage>
        <taxon>Eukaryota</taxon>
        <taxon>Viridiplantae</taxon>
        <taxon>Chlorophyta</taxon>
        <taxon>core chlorophytes</taxon>
        <taxon>Chlorophyceae</taxon>
        <taxon>CS clade</taxon>
        <taxon>Sphaeropleales</taxon>
        <taxon>Selenastraceae</taxon>
        <taxon>Monoraphidium</taxon>
    </lineage>
</organism>
<dbReference type="GO" id="GO:0004823">
    <property type="term" value="F:leucine-tRNA ligase activity"/>
    <property type="evidence" value="ECO:0007669"/>
    <property type="project" value="UniProtKB-EC"/>
</dbReference>
<comment type="similarity">
    <text evidence="2">Belongs to the class-I aminoacyl-tRNA synthetase family.</text>
</comment>
<evidence type="ECO:0000256" key="4">
    <source>
        <dbReference type="ARBA" id="ARBA00022723"/>
    </source>
</evidence>
<dbReference type="Proteomes" id="UP000054498">
    <property type="component" value="Unassembled WGS sequence"/>
</dbReference>
<evidence type="ECO:0000256" key="6">
    <source>
        <dbReference type="ARBA" id="ARBA00022833"/>
    </source>
</evidence>
<keyword evidence="13" id="KW-1185">Reference proteome</keyword>
<dbReference type="AlphaFoldDB" id="A0A0D2N126"/>
<dbReference type="EMBL" id="KK100400">
    <property type="protein sequence ID" value="KIZ06217.1"/>
    <property type="molecule type" value="Genomic_DNA"/>
</dbReference>
<accession>A0A0D2N126</accession>
<dbReference type="Gene3D" id="3.40.50.620">
    <property type="entry name" value="HUPs"/>
    <property type="match status" value="1"/>
</dbReference>
<keyword evidence="3 12" id="KW-0436">Ligase</keyword>
<dbReference type="InterPro" id="IPR014729">
    <property type="entry name" value="Rossmann-like_a/b/a_fold"/>
</dbReference>
<dbReference type="Pfam" id="PF08264">
    <property type="entry name" value="Anticodon_1"/>
    <property type="match status" value="1"/>
</dbReference>
<evidence type="ECO:0000256" key="5">
    <source>
        <dbReference type="ARBA" id="ARBA00022741"/>
    </source>
</evidence>
<dbReference type="STRING" id="145388.A0A0D2N126"/>
<reference evidence="12 13" key="1">
    <citation type="journal article" date="2013" name="BMC Genomics">
        <title>Reconstruction of the lipid metabolism for the microalga Monoraphidium neglectum from its genome sequence reveals characteristics suitable for biofuel production.</title>
        <authorList>
            <person name="Bogen C."/>
            <person name="Al-Dilaimi A."/>
            <person name="Albersmeier A."/>
            <person name="Wichmann J."/>
            <person name="Grundmann M."/>
            <person name="Rupp O."/>
            <person name="Lauersen K.J."/>
            <person name="Blifernez-Klassen O."/>
            <person name="Kalinowski J."/>
            <person name="Goesmann A."/>
            <person name="Mussgnug J.H."/>
            <person name="Kruse O."/>
        </authorList>
    </citation>
    <scope>NUCLEOTIDE SEQUENCE [LARGE SCALE GENOMIC DNA]</scope>
    <source>
        <strain evidence="12 13">SAG 48.87</strain>
    </source>
</reference>
<dbReference type="SUPFAM" id="SSF52374">
    <property type="entry name" value="Nucleotidylyl transferase"/>
    <property type="match status" value="1"/>
</dbReference>
<evidence type="ECO:0000313" key="12">
    <source>
        <dbReference type="EMBL" id="KIZ06217.1"/>
    </source>
</evidence>
<dbReference type="RefSeq" id="XP_013905236.1">
    <property type="nucleotide sequence ID" value="XM_014049782.1"/>
</dbReference>
<dbReference type="PANTHER" id="PTHR45794">
    <property type="entry name" value="LEUCYL-TRNA SYNTHETASE"/>
    <property type="match status" value="1"/>
</dbReference>
<evidence type="ECO:0000259" key="10">
    <source>
        <dbReference type="Pfam" id="PF01406"/>
    </source>
</evidence>